<reference evidence="2 3" key="1">
    <citation type="submission" date="2019-07" db="EMBL/GenBank/DDBJ databases">
        <title>Whole genome shotgun sequence of Acetobacter nitrogenifigens NBRC 105050.</title>
        <authorList>
            <person name="Hosoyama A."/>
            <person name="Uohara A."/>
            <person name="Ohji S."/>
            <person name="Ichikawa N."/>
        </authorList>
    </citation>
    <scope>NUCLEOTIDE SEQUENCE [LARGE SCALE GENOMIC DNA]</scope>
    <source>
        <strain evidence="2 3">NBRC 105050</strain>
    </source>
</reference>
<dbReference type="EMBL" id="BJYF01000031">
    <property type="protein sequence ID" value="GEN61247.1"/>
    <property type="molecule type" value="Genomic_DNA"/>
</dbReference>
<dbReference type="InterPro" id="IPR050744">
    <property type="entry name" value="AI-2_Isomerase_LsrG"/>
</dbReference>
<dbReference type="InterPro" id="IPR011008">
    <property type="entry name" value="Dimeric_a/b-barrel"/>
</dbReference>
<dbReference type="InterPro" id="IPR007138">
    <property type="entry name" value="ABM_dom"/>
</dbReference>
<dbReference type="PROSITE" id="PS51725">
    <property type="entry name" value="ABM"/>
    <property type="match status" value="1"/>
</dbReference>
<evidence type="ECO:0000259" key="1">
    <source>
        <dbReference type="PROSITE" id="PS51725"/>
    </source>
</evidence>
<dbReference type="Pfam" id="PF03992">
    <property type="entry name" value="ABM"/>
    <property type="match status" value="1"/>
</dbReference>
<organism evidence="2 3">
    <name type="scientific">Acetobacter nitrogenifigens DSM 23921 = NBRC 105050</name>
    <dbReference type="NCBI Taxonomy" id="1120919"/>
    <lineage>
        <taxon>Bacteria</taxon>
        <taxon>Pseudomonadati</taxon>
        <taxon>Pseudomonadota</taxon>
        <taxon>Alphaproteobacteria</taxon>
        <taxon>Acetobacterales</taxon>
        <taxon>Acetobacteraceae</taxon>
        <taxon>Acetobacter</taxon>
    </lineage>
</organism>
<dbReference type="PANTHER" id="PTHR33336:SF15">
    <property type="entry name" value="ABM DOMAIN-CONTAINING PROTEIN"/>
    <property type="match status" value="1"/>
</dbReference>
<dbReference type="PANTHER" id="PTHR33336">
    <property type="entry name" value="QUINOL MONOOXYGENASE YGIN-RELATED"/>
    <property type="match status" value="1"/>
</dbReference>
<dbReference type="AlphaFoldDB" id="A0A511XE64"/>
<sequence length="104" mass="12048">MPRYYKVVQYFATAESFNPFLDACRENADASRKEPGILGFSFFTAPATPFSLTVIETYKDQLSSKEHMNTEHFKKFIENLKRLQIKRTVIEGSDFHLTDDKSTN</sequence>
<keyword evidence="3" id="KW-1185">Reference proteome</keyword>
<gene>
    <name evidence="2" type="ORF">ANI02nite_31310</name>
</gene>
<dbReference type="SUPFAM" id="SSF54909">
    <property type="entry name" value="Dimeric alpha+beta barrel"/>
    <property type="match status" value="1"/>
</dbReference>
<name>A0A511XE64_9PROT</name>
<dbReference type="Gene3D" id="3.30.70.100">
    <property type="match status" value="1"/>
</dbReference>
<accession>A0A511XE64</accession>
<comment type="caution">
    <text evidence="2">The sequence shown here is derived from an EMBL/GenBank/DDBJ whole genome shotgun (WGS) entry which is preliminary data.</text>
</comment>
<proteinExistence type="predicted"/>
<feature type="domain" description="ABM" evidence="1">
    <location>
        <begin position="4"/>
        <end position="92"/>
    </location>
</feature>
<evidence type="ECO:0000313" key="2">
    <source>
        <dbReference type="EMBL" id="GEN61247.1"/>
    </source>
</evidence>
<dbReference type="Proteomes" id="UP000321635">
    <property type="component" value="Unassembled WGS sequence"/>
</dbReference>
<dbReference type="GO" id="GO:0003824">
    <property type="term" value="F:catalytic activity"/>
    <property type="evidence" value="ECO:0007669"/>
    <property type="project" value="TreeGrafter"/>
</dbReference>
<evidence type="ECO:0000313" key="3">
    <source>
        <dbReference type="Proteomes" id="UP000321635"/>
    </source>
</evidence>
<protein>
    <recommendedName>
        <fullName evidence="1">ABM domain-containing protein</fullName>
    </recommendedName>
</protein>